<dbReference type="EMBL" id="CM004466">
    <property type="protein sequence ID" value="OCT99928.1"/>
    <property type="molecule type" value="Genomic_DNA"/>
</dbReference>
<dbReference type="OMA" id="PEAKNIC"/>
<proteinExistence type="inferred from homology"/>
<sequence>MRRESREEEEKEVQGEKMSRKESGEEMNQINAKRRTESREEEEKKIRMEKMSRKESKEEERIKKNSKKRTKSREEEEKEIRMEKMSRKESKEEARIQINAKKRRKSREDEETWINKESRKETGEEKRSNSNEKDREESKRRSLKSPKERRITQKRSREDDSEADENESKKHHADSPELPDPLAISNYQFHSELGEGTFGKVFLATLSNKKQNVAIKVIKKTSKISCVKIKTESNVLRIAKENPYLCQGFAAFQSQSHSFLIMEFASGGSLWDQLAKYQRLEMSRVLFYSAEIACGLDFLHDRGIIHRDLKPENILLDQEGHVKISDFGLALETFGDRVTGYAGTLGYIAPEVRHSNPVYL</sequence>
<feature type="region of interest" description="Disordered" evidence="9">
    <location>
        <begin position="1"/>
        <end position="182"/>
    </location>
</feature>
<evidence type="ECO:0000256" key="4">
    <source>
        <dbReference type="ARBA" id="ARBA00022741"/>
    </source>
</evidence>
<dbReference type="PANTHER" id="PTHR24351">
    <property type="entry name" value="RIBOSOMAL PROTEIN S6 KINASE"/>
    <property type="match status" value="1"/>
</dbReference>
<feature type="compositionally biased region" description="Basic and acidic residues" evidence="9">
    <location>
        <begin position="1"/>
        <end position="24"/>
    </location>
</feature>
<keyword evidence="3" id="KW-0808">Transferase</keyword>
<evidence type="ECO:0000259" key="10">
    <source>
        <dbReference type="PROSITE" id="PS50011"/>
    </source>
</evidence>
<evidence type="ECO:0000313" key="11">
    <source>
        <dbReference type="EMBL" id="OCT99928.1"/>
    </source>
</evidence>
<dbReference type="Gene3D" id="3.30.200.20">
    <property type="entry name" value="Phosphorylase Kinase, domain 1"/>
    <property type="match status" value="1"/>
</dbReference>
<evidence type="ECO:0000256" key="2">
    <source>
        <dbReference type="ARBA" id="ARBA00022553"/>
    </source>
</evidence>
<dbReference type="SMART" id="SM00220">
    <property type="entry name" value="S_TKc"/>
    <property type="match status" value="1"/>
</dbReference>
<feature type="compositionally biased region" description="Basic and acidic residues" evidence="9">
    <location>
        <begin position="34"/>
        <end position="63"/>
    </location>
</feature>
<evidence type="ECO:0000256" key="6">
    <source>
        <dbReference type="ARBA" id="ARBA00022840"/>
    </source>
</evidence>
<dbReference type="PROSITE" id="PS00107">
    <property type="entry name" value="PROTEIN_KINASE_ATP"/>
    <property type="match status" value="1"/>
</dbReference>
<keyword evidence="5" id="KW-0418">Kinase</keyword>
<dbReference type="PROSITE" id="PS50011">
    <property type="entry name" value="PROTEIN_KINASE_DOM"/>
    <property type="match status" value="1"/>
</dbReference>
<feature type="domain" description="Protein kinase" evidence="10">
    <location>
        <begin position="187"/>
        <end position="360"/>
    </location>
</feature>
<keyword evidence="1 8" id="KW-0723">Serine/threonine-protein kinase</keyword>
<evidence type="ECO:0000256" key="1">
    <source>
        <dbReference type="ARBA" id="ARBA00022527"/>
    </source>
</evidence>
<evidence type="ECO:0000256" key="3">
    <source>
        <dbReference type="ARBA" id="ARBA00022679"/>
    </source>
</evidence>
<dbReference type="Proteomes" id="UP000694892">
    <property type="component" value="Chromosome 1L"/>
</dbReference>
<name>A0A974DXT1_XENLA</name>
<gene>
    <name evidence="11" type="ORF">XELAEV_18005712mg</name>
</gene>
<feature type="compositionally biased region" description="Basic and acidic residues" evidence="9">
    <location>
        <begin position="113"/>
        <end position="158"/>
    </location>
</feature>
<dbReference type="InterPro" id="IPR011009">
    <property type="entry name" value="Kinase-like_dom_sf"/>
</dbReference>
<feature type="compositionally biased region" description="Basic and acidic residues" evidence="9">
    <location>
        <begin position="72"/>
        <end position="95"/>
    </location>
</feature>
<dbReference type="Gene3D" id="1.10.510.10">
    <property type="entry name" value="Transferase(Phosphotransferase) domain 1"/>
    <property type="match status" value="1"/>
</dbReference>
<dbReference type="Pfam" id="PF00069">
    <property type="entry name" value="Pkinase"/>
    <property type="match status" value="1"/>
</dbReference>
<keyword evidence="4 7" id="KW-0547">Nucleotide-binding</keyword>
<dbReference type="InterPro" id="IPR008271">
    <property type="entry name" value="Ser/Thr_kinase_AS"/>
</dbReference>
<evidence type="ECO:0000256" key="7">
    <source>
        <dbReference type="PROSITE-ProRule" id="PRU10141"/>
    </source>
</evidence>
<evidence type="ECO:0000256" key="8">
    <source>
        <dbReference type="RuleBase" id="RU000304"/>
    </source>
</evidence>
<keyword evidence="6 7" id="KW-0067">ATP-binding</keyword>
<accession>A0A974DXT1</accession>
<comment type="similarity">
    <text evidence="8">Belongs to the protein kinase superfamily.</text>
</comment>
<evidence type="ECO:0000256" key="5">
    <source>
        <dbReference type="ARBA" id="ARBA00022777"/>
    </source>
</evidence>
<reference evidence="12" key="1">
    <citation type="journal article" date="2016" name="Nature">
        <title>Genome evolution in the allotetraploid frog Xenopus laevis.</title>
        <authorList>
            <person name="Session A.M."/>
            <person name="Uno Y."/>
            <person name="Kwon T."/>
            <person name="Chapman J.A."/>
            <person name="Toyoda A."/>
            <person name="Takahashi S."/>
            <person name="Fukui A."/>
            <person name="Hikosaka A."/>
            <person name="Suzuki A."/>
            <person name="Kondo M."/>
            <person name="van Heeringen S.J."/>
            <person name="Quigley I."/>
            <person name="Heinz S."/>
            <person name="Ogino H."/>
            <person name="Ochi H."/>
            <person name="Hellsten U."/>
            <person name="Lyons J.B."/>
            <person name="Simakov O."/>
            <person name="Putnam N."/>
            <person name="Stites J."/>
            <person name="Kuroki Y."/>
            <person name="Tanaka T."/>
            <person name="Michiue T."/>
            <person name="Watanabe M."/>
            <person name="Bogdanovic O."/>
            <person name="Lister R."/>
            <person name="Georgiou G."/>
            <person name="Paranjpe S.S."/>
            <person name="van Kruijsbergen I."/>
            <person name="Shu S."/>
            <person name="Carlson J."/>
            <person name="Kinoshita T."/>
            <person name="Ohta Y."/>
            <person name="Mawaribuchi S."/>
            <person name="Jenkins J."/>
            <person name="Grimwood J."/>
            <person name="Schmutz J."/>
            <person name="Mitros T."/>
            <person name="Mozaffari S.V."/>
            <person name="Suzuki Y."/>
            <person name="Haramoto Y."/>
            <person name="Yamamoto T.S."/>
            <person name="Takagi C."/>
            <person name="Heald R."/>
            <person name="Miller K."/>
            <person name="Haudenschild C."/>
            <person name="Kitzman J."/>
            <person name="Nakayama T."/>
            <person name="Izutsu Y."/>
            <person name="Robert J."/>
            <person name="Fortriede J."/>
            <person name="Burns K."/>
            <person name="Lotay V."/>
            <person name="Karimi K."/>
            <person name="Yasuoka Y."/>
            <person name="Dichmann D.S."/>
            <person name="Flajnik M.F."/>
            <person name="Houston D.W."/>
            <person name="Shendure J."/>
            <person name="DuPasquier L."/>
            <person name="Vize P.D."/>
            <person name="Zorn A.M."/>
            <person name="Ito M."/>
            <person name="Marcotte E.M."/>
            <person name="Wallingford J.B."/>
            <person name="Ito Y."/>
            <person name="Asashima M."/>
            <person name="Ueno N."/>
            <person name="Matsuda Y."/>
            <person name="Veenstra G.J."/>
            <person name="Fujiyama A."/>
            <person name="Harland R.M."/>
            <person name="Taira M."/>
            <person name="Rokhsar D.S."/>
        </authorList>
    </citation>
    <scope>NUCLEOTIDE SEQUENCE [LARGE SCALE GENOMIC DNA]</scope>
    <source>
        <strain evidence="12">J</strain>
    </source>
</reference>
<dbReference type="InterPro" id="IPR017441">
    <property type="entry name" value="Protein_kinase_ATP_BS"/>
</dbReference>
<organism evidence="11 12">
    <name type="scientific">Xenopus laevis</name>
    <name type="common">African clawed frog</name>
    <dbReference type="NCBI Taxonomy" id="8355"/>
    <lineage>
        <taxon>Eukaryota</taxon>
        <taxon>Metazoa</taxon>
        <taxon>Chordata</taxon>
        <taxon>Craniata</taxon>
        <taxon>Vertebrata</taxon>
        <taxon>Euteleostomi</taxon>
        <taxon>Amphibia</taxon>
        <taxon>Batrachia</taxon>
        <taxon>Anura</taxon>
        <taxon>Pipoidea</taxon>
        <taxon>Pipidae</taxon>
        <taxon>Xenopodinae</taxon>
        <taxon>Xenopus</taxon>
        <taxon>Xenopus</taxon>
    </lineage>
</organism>
<dbReference type="PROSITE" id="PS00108">
    <property type="entry name" value="PROTEIN_KINASE_ST"/>
    <property type="match status" value="1"/>
</dbReference>
<evidence type="ECO:0000313" key="12">
    <source>
        <dbReference type="Proteomes" id="UP000694892"/>
    </source>
</evidence>
<feature type="binding site" evidence="7">
    <location>
        <position position="220"/>
    </location>
    <ligand>
        <name>ATP</name>
        <dbReference type="ChEBI" id="CHEBI:30616"/>
    </ligand>
</feature>
<dbReference type="SUPFAM" id="SSF56112">
    <property type="entry name" value="Protein kinase-like (PK-like)"/>
    <property type="match status" value="1"/>
</dbReference>
<dbReference type="GO" id="GO:0004674">
    <property type="term" value="F:protein serine/threonine kinase activity"/>
    <property type="evidence" value="ECO:0007669"/>
    <property type="project" value="UniProtKB-KW"/>
</dbReference>
<evidence type="ECO:0000256" key="9">
    <source>
        <dbReference type="SAM" id="MobiDB-lite"/>
    </source>
</evidence>
<keyword evidence="2" id="KW-0597">Phosphoprotein</keyword>
<protein>
    <recommendedName>
        <fullName evidence="10">Protein kinase domain-containing protein</fullName>
    </recommendedName>
</protein>
<dbReference type="InterPro" id="IPR000719">
    <property type="entry name" value="Prot_kinase_dom"/>
</dbReference>
<dbReference type="GO" id="GO:0005524">
    <property type="term" value="F:ATP binding"/>
    <property type="evidence" value="ECO:0007669"/>
    <property type="project" value="UniProtKB-UniRule"/>
</dbReference>
<dbReference type="AlphaFoldDB" id="A0A974DXT1"/>